<feature type="compositionally biased region" description="Polar residues" evidence="1">
    <location>
        <begin position="152"/>
        <end position="161"/>
    </location>
</feature>
<evidence type="ECO:0000313" key="2">
    <source>
        <dbReference type="EMBL" id="KAH3829262.1"/>
    </source>
</evidence>
<organism evidence="2 3">
    <name type="scientific">Dreissena polymorpha</name>
    <name type="common">Zebra mussel</name>
    <name type="synonym">Mytilus polymorpha</name>
    <dbReference type="NCBI Taxonomy" id="45954"/>
    <lineage>
        <taxon>Eukaryota</taxon>
        <taxon>Metazoa</taxon>
        <taxon>Spiralia</taxon>
        <taxon>Lophotrochozoa</taxon>
        <taxon>Mollusca</taxon>
        <taxon>Bivalvia</taxon>
        <taxon>Autobranchia</taxon>
        <taxon>Heteroconchia</taxon>
        <taxon>Euheterodonta</taxon>
        <taxon>Imparidentia</taxon>
        <taxon>Neoheterodontei</taxon>
        <taxon>Myida</taxon>
        <taxon>Dreissenoidea</taxon>
        <taxon>Dreissenidae</taxon>
        <taxon>Dreissena</taxon>
    </lineage>
</organism>
<feature type="compositionally biased region" description="Low complexity" evidence="1">
    <location>
        <begin position="244"/>
        <end position="254"/>
    </location>
</feature>
<keyword evidence="3" id="KW-1185">Reference proteome</keyword>
<feature type="region of interest" description="Disordered" evidence="1">
    <location>
        <begin position="229"/>
        <end position="279"/>
    </location>
</feature>
<feature type="region of interest" description="Disordered" evidence="1">
    <location>
        <begin position="152"/>
        <end position="187"/>
    </location>
</feature>
<dbReference type="AlphaFoldDB" id="A0A9D4HCJ7"/>
<reference evidence="2" key="1">
    <citation type="journal article" date="2019" name="bioRxiv">
        <title>The Genome of the Zebra Mussel, Dreissena polymorpha: A Resource for Invasive Species Research.</title>
        <authorList>
            <person name="McCartney M.A."/>
            <person name="Auch B."/>
            <person name="Kono T."/>
            <person name="Mallez S."/>
            <person name="Zhang Y."/>
            <person name="Obille A."/>
            <person name="Becker A."/>
            <person name="Abrahante J.E."/>
            <person name="Garbe J."/>
            <person name="Badalamenti J.P."/>
            <person name="Herman A."/>
            <person name="Mangelson H."/>
            <person name="Liachko I."/>
            <person name="Sullivan S."/>
            <person name="Sone E.D."/>
            <person name="Koren S."/>
            <person name="Silverstein K.A.T."/>
            <person name="Beckman K.B."/>
            <person name="Gohl D.M."/>
        </authorList>
    </citation>
    <scope>NUCLEOTIDE SEQUENCE</scope>
    <source>
        <strain evidence="2">Duluth1</strain>
        <tissue evidence="2">Whole animal</tissue>
    </source>
</reference>
<name>A0A9D4HCJ7_DREPO</name>
<protein>
    <submittedName>
        <fullName evidence="2">Uncharacterized protein</fullName>
    </submittedName>
</protein>
<sequence length="600" mass="67995">MAQTFLVAKKTDVNRSKFRCNWCFQYYGAKLERHQKQNCTKCPVGAAQRKDFVKKNVKTIKEDYAAFPQNMWVPEGWLKEDRMYTAHEVYGILEAWGHGVIPANAGVWTTPTMMHRTRRFPTTVFYNRCPSDESENEEPVLLSVSTPRRTSATAVCSVSRNPESDSEEKQSSASSSPSSRRMVLRERRFPTTVINRCPPKLPVFHGDESEDEKLVLPSVSTPLRASATAVCSVNRSPESDSEGEYASASSSPSSKRMTPKCQKRVLSSPDNDSEHIPLAVSKGKRRVRAIISSDDETVAEESDIAPAGANLNKPPIIANVDDVDTDRQRTENRRLITKELRETVRESGFYSVTEKFKELALFKVRRSPSVVSRRGLNCSCSFFSQTFRLDITRIFFLSFQFFRVHLKRAGKSERRIGMIVANVERMTYKMHLMASGFSEGPSAQKLNLQTKTLTIDSFLGLLNEMSGWGYNVATKLIYTADFIRFLKYINMDMGLNLSLGNRNEYDRIKILLANVVDVRKGLETEVIAQLSAEKTTKEMPPTVDKVTEVLRVAKTDFDTEMKMIGDMKERAIIYTSKKMVTFINRYITAYLCLNLASVSE</sequence>
<dbReference type="EMBL" id="JAIWYP010000005">
    <property type="protein sequence ID" value="KAH3829262.1"/>
    <property type="molecule type" value="Genomic_DNA"/>
</dbReference>
<accession>A0A9D4HCJ7</accession>
<comment type="caution">
    <text evidence="2">The sequence shown here is derived from an EMBL/GenBank/DDBJ whole genome shotgun (WGS) entry which is preliminary data.</text>
</comment>
<gene>
    <name evidence="2" type="ORF">DPMN_131257</name>
</gene>
<evidence type="ECO:0000313" key="3">
    <source>
        <dbReference type="Proteomes" id="UP000828390"/>
    </source>
</evidence>
<dbReference type="Proteomes" id="UP000828390">
    <property type="component" value="Unassembled WGS sequence"/>
</dbReference>
<evidence type="ECO:0000256" key="1">
    <source>
        <dbReference type="SAM" id="MobiDB-lite"/>
    </source>
</evidence>
<reference evidence="2" key="2">
    <citation type="submission" date="2020-11" db="EMBL/GenBank/DDBJ databases">
        <authorList>
            <person name="McCartney M.A."/>
            <person name="Auch B."/>
            <person name="Kono T."/>
            <person name="Mallez S."/>
            <person name="Becker A."/>
            <person name="Gohl D.M."/>
            <person name="Silverstein K.A.T."/>
            <person name="Koren S."/>
            <person name="Bechman K.B."/>
            <person name="Herman A."/>
            <person name="Abrahante J.E."/>
            <person name="Garbe J."/>
        </authorList>
    </citation>
    <scope>NUCLEOTIDE SEQUENCE</scope>
    <source>
        <strain evidence="2">Duluth1</strain>
        <tissue evidence="2">Whole animal</tissue>
    </source>
</reference>
<proteinExistence type="predicted"/>